<evidence type="ECO:0000313" key="2">
    <source>
        <dbReference type="Proteomes" id="UP000030428"/>
    </source>
</evidence>
<protein>
    <submittedName>
        <fullName evidence="1">Uncharacterized protein</fullName>
    </submittedName>
</protein>
<dbReference type="PANTHER" id="PTHR34825:SF2">
    <property type="entry name" value="AAA-ATPASE-LIKE DOMAIN-CONTAINING PROTEIN"/>
    <property type="match status" value="1"/>
</dbReference>
<dbReference type="PANTHER" id="PTHR34825">
    <property type="entry name" value="CONSERVED PROTEIN, WITH A WEAK D-GALACTARATE DEHYDRATASE/ALTRONATE HYDROLASE DOMAIN"/>
    <property type="match status" value="1"/>
</dbReference>
<sequence>MHNHINGSFEQFISNYKGFWDYDIQLHPTDALRSLQSVFAAVKSTPYKIYLLIDEYDTIFKAVKSGTKGLGIDRIFITGVSPVVMSDITSGFNMAENIYFEPEFNNLCGFWETEIAEALQQIAISCNLSTEKVTQVLEIMRVFYDGYNFSNEPQALIYNPTLALYFLKHFQKRCQYPRRILDTNLAMDKGKITYIRPDMRQYQLLDFLIEFKYVSLKKAELSGEQAKKMSLSELNALEAVKEKIAESKTQLNNYRQILLSHYGNKLRLRTYSVVAVGYERLVVCEI</sequence>
<dbReference type="AlphaFoldDB" id="A0A0A6P7P4"/>
<dbReference type="Proteomes" id="UP000030428">
    <property type="component" value="Unassembled WGS sequence"/>
</dbReference>
<evidence type="ECO:0000313" key="1">
    <source>
        <dbReference type="EMBL" id="KHD10715.1"/>
    </source>
</evidence>
<proteinExistence type="predicted"/>
<organism evidence="1 2">
    <name type="scientific">Candidatus Thiomargarita nelsonii</name>
    <dbReference type="NCBI Taxonomy" id="1003181"/>
    <lineage>
        <taxon>Bacteria</taxon>
        <taxon>Pseudomonadati</taxon>
        <taxon>Pseudomonadota</taxon>
        <taxon>Gammaproteobacteria</taxon>
        <taxon>Thiotrichales</taxon>
        <taxon>Thiotrichaceae</taxon>
        <taxon>Thiomargarita</taxon>
    </lineage>
</organism>
<reference evidence="1 2" key="1">
    <citation type="journal article" date="2016" name="Front. Microbiol.">
        <title>Single-Cell (Meta-)Genomics of a Dimorphic Candidatus Thiomargarita nelsonii Reveals Genomic Plasticity.</title>
        <authorList>
            <person name="Flood B.E."/>
            <person name="Fliss P."/>
            <person name="Jones D.S."/>
            <person name="Dick G.J."/>
            <person name="Jain S."/>
            <person name="Kaster A.K."/>
            <person name="Winkel M."/>
            <person name="Mussmann M."/>
            <person name="Bailey J."/>
        </authorList>
    </citation>
    <scope>NUCLEOTIDE SEQUENCE [LARGE SCALE GENOMIC DNA]</scope>
    <source>
        <strain evidence="1">Hydrate Ridge</strain>
    </source>
</reference>
<gene>
    <name evidence="1" type="ORF">PN36_03720</name>
</gene>
<comment type="caution">
    <text evidence="1">The sequence shown here is derived from an EMBL/GenBank/DDBJ whole genome shotgun (WGS) entry which is preliminary data.</text>
</comment>
<keyword evidence="2" id="KW-1185">Reference proteome</keyword>
<name>A0A0A6P7P4_9GAMM</name>
<dbReference type="EMBL" id="JSZA02000010">
    <property type="protein sequence ID" value="KHD10715.1"/>
    <property type="molecule type" value="Genomic_DNA"/>
</dbReference>
<accession>A0A0A6P7P4</accession>